<name>A0A834M5V3_RHYFE</name>
<dbReference type="Proteomes" id="UP000625711">
    <property type="component" value="Unassembled WGS sequence"/>
</dbReference>
<dbReference type="EMBL" id="JAACXV010014261">
    <property type="protein sequence ID" value="KAF7269101.1"/>
    <property type="molecule type" value="Genomic_DNA"/>
</dbReference>
<dbReference type="InterPro" id="IPR004119">
    <property type="entry name" value="EcKL"/>
</dbReference>
<accession>A0A834M5V3</accession>
<dbReference type="Pfam" id="PF02958">
    <property type="entry name" value="EcKL"/>
    <property type="match status" value="1"/>
</dbReference>
<evidence type="ECO:0000313" key="2">
    <source>
        <dbReference type="EMBL" id="KAF7269101.1"/>
    </source>
</evidence>
<organism evidence="2 3">
    <name type="scientific">Rhynchophorus ferrugineus</name>
    <name type="common">Red palm weevil</name>
    <name type="synonym">Curculio ferrugineus</name>
    <dbReference type="NCBI Taxonomy" id="354439"/>
    <lineage>
        <taxon>Eukaryota</taxon>
        <taxon>Metazoa</taxon>
        <taxon>Ecdysozoa</taxon>
        <taxon>Arthropoda</taxon>
        <taxon>Hexapoda</taxon>
        <taxon>Insecta</taxon>
        <taxon>Pterygota</taxon>
        <taxon>Neoptera</taxon>
        <taxon>Endopterygota</taxon>
        <taxon>Coleoptera</taxon>
        <taxon>Polyphaga</taxon>
        <taxon>Cucujiformia</taxon>
        <taxon>Curculionidae</taxon>
        <taxon>Dryophthorinae</taxon>
        <taxon>Rhynchophorus</taxon>
    </lineage>
</organism>
<dbReference type="PANTHER" id="PTHR11012">
    <property type="entry name" value="PROTEIN KINASE-LIKE DOMAIN-CONTAINING"/>
    <property type="match status" value="1"/>
</dbReference>
<dbReference type="OrthoDB" id="190089at2759"/>
<feature type="domain" description="CHK kinase-like" evidence="1">
    <location>
        <begin position="122"/>
        <end position="310"/>
    </location>
</feature>
<dbReference type="InterPro" id="IPR011009">
    <property type="entry name" value="Kinase-like_dom_sf"/>
</dbReference>
<keyword evidence="3" id="KW-1185">Reference proteome</keyword>
<dbReference type="PANTHER" id="PTHR11012:SF48">
    <property type="entry name" value="CHK KINASE-LIKE DOMAIN-CONTAINING PROTEIN-RELATED"/>
    <property type="match status" value="1"/>
</dbReference>
<dbReference type="Gene3D" id="3.90.1200.10">
    <property type="match status" value="1"/>
</dbReference>
<dbReference type="AlphaFoldDB" id="A0A834M5V3"/>
<dbReference type="SUPFAM" id="SSF56112">
    <property type="entry name" value="Protein kinase-like (PK-like)"/>
    <property type="match status" value="1"/>
</dbReference>
<evidence type="ECO:0000313" key="3">
    <source>
        <dbReference type="Proteomes" id="UP000625711"/>
    </source>
</evidence>
<comment type="caution">
    <text evidence="2">The sequence shown here is derived from an EMBL/GenBank/DDBJ whole genome shotgun (WGS) entry which is preliminary data.</text>
</comment>
<reference evidence="2" key="1">
    <citation type="submission" date="2020-08" db="EMBL/GenBank/DDBJ databases">
        <title>Genome sequencing and assembly of the red palm weevil Rhynchophorus ferrugineus.</title>
        <authorList>
            <person name="Dias G.B."/>
            <person name="Bergman C.M."/>
            <person name="Manee M."/>
        </authorList>
    </citation>
    <scope>NUCLEOTIDE SEQUENCE</scope>
    <source>
        <strain evidence="2">AA-2017</strain>
        <tissue evidence="2">Whole larva</tissue>
    </source>
</reference>
<proteinExistence type="predicted"/>
<dbReference type="InterPro" id="IPR015897">
    <property type="entry name" value="CHK_kinase-like"/>
</dbReference>
<sequence length="403" mass="46994">MSSTVASQQHILSAIERRLHHKDFVIESHVTEEVTEKMGLLANHAFARVTVFDKSAKTERALSFFLKIFPREEAVATFARGAGAFPREEFVYETLDEFRLKGIDIMDSCTCQCYGFEPSGYIILEDLEAQGYRTPDKSQCLDYDTMLLVLRHMAQFHAASLIYEEIRTKETGETFRIINGNEERLRETLYDDSEGFANKDTLTSALNCVLTQIRYFNFPEILEKSGKQFEECVKEFHQMIFPLVKPSHKHRNVLCHGDLWASNFLLKQDQHQQVVGCKLVDFQSVRSLRQERMYEALGVYYSYLEKSVRYSGLSLKNLISFEDFLESCEEQKLFSVIFAAEILPLVLGDRGKIEQYFNDAEMYRKVFREDRSVLVSDNAHNEWYIARLKESIEDLRDECEKYF</sequence>
<evidence type="ECO:0000259" key="1">
    <source>
        <dbReference type="SMART" id="SM00587"/>
    </source>
</evidence>
<protein>
    <recommendedName>
        <fullName evidence="1">CHK kinase-like domain-containing protein</fullName>
    </recommendedName>
</protein>
<dbReference type="SMART" id="SM00587">
    <property type="entry name" value="CHK"/>
    <property type="match status" value="1"/>
</dbReference>
<gene>
    <name evidence="2" type="ORF">GWI33_017851</name>
</gene>